<organism evidence="1 2">
    <name type="scientific">Pluteus cervinus</name>
    <dbReference type="NCBI Taxonomy" id="181527"/>
    <lineage>
        <taxon>Eukaryota</taxon>
        <taxon>Fungi</taxon>
        <taxon>Dikarya</taxon>
        <taxon>Basidiomycota</taxon>
        <taxon>Agaricomycotina</taxon>
        <taxon>Agaricomycetes</taxon>
        <taxon>Agaricomycetidae</taxon>
        <taxon>Agaricales</taxon>
        <taxon>Pluteineae</taxon>
        <taxon>Pluteaceae</taxon>
        <taxon>Pluteus</taxon>
    </lineage>
</organism>
<gene>
    <name evidence="1" type="ORF">BDN72DRAFT_837495</name>
</gene>
<evidence type="ECO:0000313" key="2">
    <source>
        <dbReference type="Proteomes" id="UP000308600"/>
    </source>
</evidence>
<reference evidence="1 2" key="1">
    <citation type="journal article" date="2019" name="Nat. Ecol. Evol.">
        <title>Megaphylogeny resolves global patterns of mushroom evolution.</title>
        <authorList>
            <person name="Varga T."/>
            <person name="Krizsan K."/>
            <person name="Foldi C."/>
            <person name="Dima B."/>
            <person name="Sanchez-Garcia M."/>
            <person name="Sanchez-Ramirez S."/>
            <person name="Szollosi G.J."/>
            <person name="Szarkandi J.G."/>
            <person name="Papp V."/>
            <person name="Albert L."/>
            <person name="Andreopoulos W."/>
            <person name="Angelini C."/>
            <person name="Antonin V."/>
            <person name="Barry K.W."/>
            <person name="Bougher N.L."/>
            <person name="Buchanan P."/>
            <person name="Buyck B."/>
            <person name="Bense V."/>
            <person name="Catcheside P."/>
            <person name="Chovatia M."/>
            <person name="Cooper J."/>
            <person name="Damon W."/>
            <person name="Desjardin D."/>
            <person name="Finy P."/>
            <person name="Geml J."/>
            <person name="Haridas S."/>
            <person name="Hughes K."/>
            <person name="Justo A."/>
            <person name="Karasinski D."/>
            <person name="Kautmanova I."/>
            <person name="Kiss B."/>
            <person name="Kocsube S."/>
            <person name="Kotiranta H."/>
            <person name="LaButti K.M."/>
            <person name="Lechner B.E."/>
            <person name="Liimatainen K."/>
            <person name="Lipzen A."/>
            <person name="Lukacs Z."/>
            <person name="Mihaltcheva S."/>
            <person name="Morgado L.N."/>
            <person name="Niskanen T."/>
            <person name="Noordeloos M.E."/>
            <person name="Ohm R.A."/>
            <person name="Ortiz-Santana B."/>
            <person name="Ovrebo C."/>
            <person name="Racz N."/>
            <person name="Riley R."/>
            <person name="Savchenko A."/>
            <person name="Shiryaev A."/>
            <person name="Soop K."/>
            <person name="Spirin V."/>
            <person name="Szebenyi C."/>
            <person name="Tomsovsky M."/>
            <person name="Tulloss R.E."/>
            <person name="Uehling J."/>
            <person name="Grigoriev I.V."/>
            <person name="Vagvolgyi C."/>
            <person name="Papp T."/>
            <person name="Martin F.M."/>
            <person name="Miettinen O."/>
            <person name="Hibbett D.S."/>
            <person name="Nagy L.G."/>
        </authorList>
    </citation>
    <scope>NUCLEOTIDE SEQUENCE [LARGE SCALE GENOMIC DNA]</scope>
    <source>
        <strain evidence="1 2">NL-1719</strain>
    </source>
</reference>
<name>A0ACD3B148_9AGAR</name>
<evidence type="ECO:0000313" key="1">
    <source>
        <dbReference type="EMBL" id="TFK71597.1"/>
    </source>
</evidence>
<protein>
    <submittedName>
        <fullName evidence="1">Uncharacterized protein</fullName>
    </submittedName>
</protein>
<sequence>MDSFATELLERILSWACVQTPPIELSQTLRNCCLVCSRWRQIAQPLLLSEFALYGREYDREALSDALLRFPELQNHVKSLWISPGVWLDEAENQAALNHILPNLGTIVILASNGSIWHPHIDTLSAMFSSDRLTRLVLRGLQDMLVSIFSCCTSLSELYLHDCQFTFHDTPNSLRVSNTGSGESPRRRERPKLTGLYLDSALELNVEVLTWFMSPECVFDLSQLSIFHQLESPEDSVMFELYQSFVNFVSPSLSELALYPHHEFGSINILDNPEVASSTQFGSLPNLRVLQLSTVYDNNWVVPPVVHLPWATTLISNLSHPQNLQSLRLPFSFYHWPVYDHSKPRSNPDDAYFLNPTWRRTYGWEDFDEMLTSNRFVSLRSVHFGVLCSGSLPEMDRALARQLVALFPRLFPKLHERGVLGVTYTKEGGFMLDGDAWYRLTRRDRYY</sequence>
<dbReference type="EMBL" id="ML208296">
    <property type="protein sequence ID" value="TFK71597.1"/>
    <property type="molecule type" value="Genomic_DNA"/>
</dbReference>
<keyword evidence="2" id="KW-1185">Reference proteome</keyword>
<proteinExistence type="predicted"/>
<dbReference type="Proteomes" id="UP000308600">
    <property type="component" value="Unassembled WGS sequence"/>
</dbReference>
<accession>A0ACD3B148</accession>